<dbReference type="PROSITE" id="PS50090">
    <property type="entry name" value="MYB_LIKE"/>
    <property type="match status" value="1"/>
</dbReference>
<sequence length="163" mass="17991">MPPKKKKDDEKTQRCTWSDSDNAILVATLRKAKEDGFQADSRWKPQTWAHCVEALKDSPGPTKTAEKCQDHWGKSLKNSYNIVSAICHASGFGWDDGLKIPTAASDVWDAYIKTQTQTDLDSESQSGASGDLDATVQDPATPHRSPRHSHGQDRDNGDGPWAR</sequence>
<evidence type="ECO:0000313" key="4">
    <source>
        <dbReference type="Proteomes" id="UP001215280"/>
    </source>
</evidence>
<dbReference type="Pfam" id="PF12776">
    <property type="entry name" value="Myb_DNA-bind_3"/>
    <property type="match status" value="1"/>
</dbReference>
<dbReference type="PANTHER" id="PTHR46929">
    <property type="entry name" value="EXPRESSED PROTEIN"/>
    <property type="match status" value="1"/>
</dbReference>
<feature type="domain" description="Myb-like" evidence="2">
    <location>
        <begin position="9"/>
        <end position="76"/>
    </location>
</feature>
<accession>A0AAD7MUK4</accession>
<comment type="caution">
    <text evidence="3">The sequence shown here is derived from an EMBL/GenBank/DDBJ whole genome shotgun (WGS) entry which is preliminary data.</text>
</comment>
<dbReference type="Proteomes" id="UP001215280">
    <property type="component" value="Unassembled WGS sequence"/>
</dbReference>
<protein>
    <recommendedName>
        <fullName evidence="2">Myb-like domain-containing protein</fullName>
    </recommendedName>
</protein>
<dbReference type="AlphaFoldDB" id="A0AAD7MUK4"/>
<gene>
    <name evidence="3" type="ORF">DFH07DRAFT_780811</name>
</gene>
<evidence type="ECO:0000313" key="3">
    <source>
        <dbReference type="EMBL" id="KAJ7732790.1"/>
    </source>
</evidence>
<organism evidence="3 4">
    <name type="scientific">Mycena maculata</name>
    <dbReference type="NCBI Taxonomy" id="230809"/>
    <lineage>
        <taxon>Eukaryota</taxon>
        <taxon>Fungi</taxon>
        <taxon>Dikarya</taxon>
        <taxon>Basidiomycota</taxon>
        <taxon>Agaricomycotina</taxon>
        <taxon>Agaricomycetes</taxon>
        <taxon>Agaricomycetidae</taxon>
        <taxon>Agaricales</taxon>
        <taxon>Marasmiineae</taxon>
        <taxon>Mycenaceae</taxon>
        <taxon>Mycena</taxon>
    </lineage>
</organism>
<reference evidence="3" key="1">
    <citation type="submission" date="2023-03" db="EMBL/GenBank/DDBJ databases">
        <title>Massive genome expansion in bonnet fungi (Mycena s.s.) driven by repeated elements and novel gene families across ecological guilds.</title>
        <authorList>
            <consortium name="Lawrence Berkeley National Laboratory"/>
            <person name="Harder C.B."/>
            <person name="Miyauchi S."/>
            <person name="Viragh M."/>
            <person name="Kuo A."/>
            <person name="Thoen E."/>
            <person name="Andreopoulos B."/>
            <person name="Lu D."/>
            <person name="Skrede I."/>
            <person name="Drula E."/>
            <person name="Henrissat B."/>
            <person name="Morin E."/>
            <person name="Kohler A."/>
            <person name="Barry K."/>
            <person name="LaButti K."/>
            <person name="Morin E."/>
            <person name="Salamov A."/>
            <person name="Lipzen A."/>
            <person name="Mereny Z."/>
            <person name="Hegedus B."/>
            <person name="Baldrian P."/>
            <person name="Stursova M."/>
            <person name="Weitz H."/>
            <person name="Taylor A."/>
            <person name="Grigoriev I.V."/>
            <person name="Nagy L.G."/>
            <person name="Martin F."/>
            <person name="Kauserud H."/>
        </authorList>
    </citation>
    <scope>NUCLEOTIDE SEQUENCE</scope>
    <source>
        <strain evidence="3">CBHHK188m</strain>
    </source>
</reference>
<feature type="compositionally biased region" description="Polar residues" evidence="1">
    <location>
        <begin position="117"/>
        <end position="128"/>
    </location>
</feature>
<name>A0AAD7MUK4_9AGAR</name>
<dbReference type="InterPro" id="IPR024752">
    <property type="entry name" value="Myb/SANT-like_dom"/>
</dbReference>
<proteinExistence type="predicted"/>
<dbReference type="EMBL" id="JARJLG010000172">
    <property type="protein sequence ID" value="KAJ7732790.1"/>
    <property type="molecule type" value="Genomic_DNA"/>
</dbReference>
<keyword evidence="4" id="KW-1185">Reference proteome</keyword>
<feature type="region of interest" description="Disordered" evidence="1">
    <location>
        <begin position="117"/>
        <end position="163"/>
    </location>
</feature>
<dbReference type="PANTHER" id="PTHR46929:SF3">
    <property type="entry name" value="MYB_SANT-LIKE DOMAIN-CONTAINING PROTEIN"/>
    <property type="match status" value="1"/>
</dbReference>
<dbReference type="InterPro" id="IPR001005">
    <property type="entry name" value="SANT/Myb"/>
</dbReference>
<evidence type="ECO:0000259" key="2">
    <source>
        <dbReference type="PROSITE" id="PS50090"/>
    </source>
</evidence>
<evidence type="ECO:0000256" key="1">
    <source>
        <dbReference type="SAM" id="MobiDB-lite"/>
    </source>
</evidence>